<dbReference type="Proteomes" id="UP000323105">
    <property type="component" value="Unassembled WGS sequence"/>
</dbReference>
<evidence type="ECO:0000313" key="3">
    <source>
        <dbReference type="Proteomes" id="UP000323105"/>
    </source>
</evidence>
<protein>
    <submittedName>
        <fullName evidence="2">Uncharacterized protein</fullName>
    </submittedName>
</protein>
<reference evidence="2 3" key="1">
    <citation type="journal article" date="2019" name="Microbiol. Resour. Announc.">
        <title>Draft Genome Sequence of Comamonas testosteroni TA441, a Bacterium That Has a Cryptic Phenol Degradation Gene Cluster.</title>
        <authorList>
            <person name="Arai H."/>
            <person name="Ishii M."/>
        </authorList>
    </citation>
    <scope>NUCLEOTIDE SEQUENCE [LARGE SCALE GENOMIC DNA]</scope>
    <source>
        <strain evidence="2 3">TA441</strain>
    </source>
</reference>
<feature type="chain" id="PRO_5023109674" evidence="1">
    <location>
        <begin position="36"/>
        <end position="140"/>
    </location>
</feature>
<accession>A0A5A7MI21</accession>
<proteinExistence type="predicted"/>
<keyword evidence="1" id="KW-0732">Signal</keyword>
<evidence type="ECO:0000256" key="1">
    <source>
        <dbReference type="SAM" id="SignalP"/>
    </source>
</evidence>
<evidence type="ECO:0000313" key="2">
    <source>
        <dbReference type="EMBL" id="GEQ77488.1"/>
    </source>
</evidence>
<dbReference type="EMBL" id="BKBW01000013">
    <property type="protein sequence ID" value="GEQ77488.1"/>
    <property type="molecule type" value="Genomic_DNA"/>
</dbReference>
<organism evidence="2 3">
    <name type="scientific">Comamonas testosteroni</name>
    <name type="common">Pseudomonas testosteroni</name>
    <dbReference type="NCBI Taxonomy" id="285"/>
    <lineage>
        <taxon>Bacteria</taxon>
        <taxon>Pseudomonadati</taxon>
        <taxon>Pseudomonadota</taxon>
        <taxon>Betaproteobacteria</taxon>
        <taxon>Burkholderiales</taxon>
        <taxon>Comamonadaceae</taxon>
        <taxon>Comamonas</taxon>
    </lineage>
</organism>
<dbReference type="AlphaFoldDB" id="A0A5A7MI21"/>
<sequence>MFAFSLQPQVRHRAWVSRLALAICVQAASLTAASAAVGHGELTGSQIHTVIVGKYVTDDHHWGHKYFPDGHVERLENERLKSARWSIKNDRLCLLQPEISKVEPICYRVVRDRKELQYVDDSNYVVFRGLVKPMPKREQD</sequence>
<name>A0A5A7MI21_COMTE</name>
<feature type="signal peptide" evidence="1">
    <location>
        <begin position="1"/>
        <end position="35"/>
    </location>
</feature>
<comment type="caution">
    <text evidence="2">The sequence shown here is derived from an EMBL/GenBank/DDBJ whole genome shotgun (WGS) entry which is preliminary data.</text>
</comment>
<dbReference type="RefSeq" id="WP_149356890.1">
    <property type="nucleotide sequence ID" value="NZ_BKBW01000013.1"/>
</dbReference>
<gene>
    <name evidence="2" type="ORF">CTTA_4493</name>
</gene>